<feature type="compositionally biased region" description="Pro residues" evidence="1">
    <location>
        <begin position="86"/>
        <end position="102"/>
    </location>
</feature>
<keyword evidence="2" id="KW-0472">Membrane</keyword>
<dbReference type="Proteomes" id="UP001597283">
    <property type="component" value="Unassembled WGS sequence"/>
</dbReference>
<comment type="caution">
    <text evidence="3">The sequence shown here is derived from an EMBL/GenBank/DDBJ whole genome shotgun (WGS) entry which is preliminary data.</text>
</comment>
<keyword evidence="2" id="KW-1133">Transmembrane helix</keyword>
<feature type="compositionally biased region" description="Polar residues" evidence="1">
    <location>
        <begin position="56"/>
        <end position="71"/>
    </location>
</feature>
<sequence length="253" mass="27096">MPASYRISAYDARPPLRERLAASGLSLAIIAALVLALLWATTAQFVDMGDSGNPLSTFDVTPPSVQKSATKSEPRPAQPQPERQTTPPPPSERPPPPPPVPVAVPRDPSMIVLTRDDFAASDIGKLKSKAAEPGEGTATAKAGGGKPVYGPSEAPGGRTLYAADWYREPTRAELAPFLPPNATEGWGMIACQTTDRYRVENCRELGETPGSGIARGLRRAAWQFLVVPPSVDGKPQLGVWVRIRFDLIRGVVR</sequence>
<dbReference type="EMBL" id="JBHUFC010000006">
    <property type="protein sequence ID" value="MFD1789035.1"/>
    <property type="molecule type" value="Genomic_DNA"/>
</dbReference>
<name>A0ABW4NKA2_9SPHN</name>
<feature type="region of interest" description="Disordered" evidence="1">
    <location>
        <begin position="56"/>
        <end position="106"/>
    </location>
</feature>
<evidence type="ECO:0000256" key="2">
    <source>
        <dbReference type="SAM" id="Phobius"/>
    </source>
</evidence>
<accession>A0ABW4NKA2</accession>
<keyword evidence="2" id="KW-0812">Transmembrane</keyword>
<keyword evidence="4" id="KW-1185">Reference proteome</keyword>
<evidence type="ECO:0000313" key="4">
    <source>
        <dbReference type="Proteomes" id="UP001597283"/>
    </source>
</evidence>
<evidence type="ECO:0008006" key="5">
    <source>
        <dbReference type="Google" id="ProtNLM"/>
    </source>
</evidence>
<evidence type="ECO:0000313" key="3">
    <source>
        <dbReference type="EMBL" id="MFD1789035.1"/>
    </source>
</evidence>
<gene>
    <name evidence="3" type="ORF">ACFSC3_15840</name>
</gene>
<reference evidence="4" key="1">
    <citation type="journal article" date="2019" name="Int. J. Syst. Evol. Microbiol.">
        <title>The Global Catalogue of Microorganisms (GCM) 10K type strain sequencing project: providing services to taxonomists for standard genome sequencing and annotation.</title>
        <authorList>
            <consortium name="The Broad Institute Genomics Platform"/>
            <consortium name="The Broad Institute Genome Sequencing Center for Infectious Disease"/>
            <person name="Wu L."/>
            <person name="Ma J."/>
        </authorList>
    </citation>
    <scope>NUCLEOTIDE SEQUENCE [LARGE SCALE GENOMIC DNA]</scope>
    <source>
        <strain evidence="4">Q85</strain>
    </source>
</reference>
<feature type="compositionally biased region" description="Low complexity" evidence="1">
    <location>
        <begin position="131"/>
        <end position="141"/>
    </location>
</feature>
<organism evidence="3 4">
    <name type="scientific">Sphingomonas floccifaciens</name>
    <dbReference type="NCBI Taxonomy" id="1844115"/>
    <lineage>
        <taxon>Bacteria</taxon>
        <taxon>Pseudomonadati</taxon>
        <taxon>Pseudomonadota</taxon>
        <taxon>Alphaproteobacteria</taxon>
        <taxon>Sphingomonadales</taxon>
        <taxon>Sphingomonadaceae</taxon>
        <taxon>Sphingomonas</taxon>
    </lineage>
</organism>
<proteinExistence type="predicted"/>
<feature type="region of interest" description="Disordered" evidence="1">
    <location>
        <begin position="126"/>
        <end position="155"/>
    </location>
</feature>
<dbReference type="RefSeq" id="WP_380941403.1">
    <property type="nucleotide sequence ID" value="NZ_JBHUFC010000006.1"/>
</dbReference>
<protein>
    <recommendedName>
        <fullName evidence="5">Protein TonB</fullName>
    </recommendedName>
</protein>
<feature type="transmembrane region" description="Helical" evidence="2">
    <location>
        <begin position="20"/>
        <end position="40"/>
    </location>
</feature>
<evidence type="ECO:0000256" key="1">
    <source>
        <dbReference type="SAM" id="MobiDB-lite"/>
    </source>
</evidence>